<accession>A0A7W8MGC4</accession>
<protein>
    <recommendedName>
        <fullName evidence="4">Lipoprotein</fullName>
    </recommendedName>
</protein>
<dbReference type="EMBL" id="JACHFZ010000001">
    <property type="protein sequence ID" value="MBB5290851.1"/>
    <property type="molecule type" value="Genomic_DNA"/>
</dbReference>
<gene>
    <name evidence="2" type="ORF">HNQ67_000347</name>
</gene>
<organism evidence="2 3">
    <name type="scientific">Brevundimonas basaltis</name>
    <dbReference type="NCBI Taxonomy" id="472166"/>
    <lineage>
        <taxon>Bacteria</taxon>
        <taxon>Pseudomonadati</taxon>
        <taxon>Pseudomonadota</taxon>
        <taxon>Alphaproteobacteria</taxon>
        <taxon>Caulobacterales</taxon>
        <taxon>Caulobacteraceae</taxon>
        <taxon>Brevundimonas</taxon>
    </lineage>
</organism>
<name>A0A7W8MGC4_9CAUL</name>
<keyword evidence="1" id="KW-0732">Signal</keyword>
<evidence type="ECO:0008006" key="4">
    <source>
        <dbReference type="Google" id="ProtNLM"/>
    </source>
</evidence>
<dbReference type="AlphaFoldDB" id="A0A7W8MGC4"/>
<feature type="signal peptide" evidence="1">
    <location>
        <begin position="1"/>
        <end position="20"/>
    </location>
</feature>
<proteinExistence type="predicted"/>
<dbReference type="PROSITE" id="PS51257">
    <property type="entry name" value="PROKAR_LIPOPROTEIN"/>
    <property type="match status" value="1"/>
</dbReference>
<reference evidence="2 3" key="1">
    <citation type="submission" date="2020-08" db="EMBL/GenBank/DDBJ databases">
        <title>Genomic Encyclopedia of Type Strains, Phase IV (KMG-IV): sequencing the most valuable type-strain genomes for metagenomic binning, comparative biology and taxonomic classification.</title>
        <authorList>
            <person name="Goeker M."/>
        </authorList>
    </citation>
    <scope>NUCLEOTIDE SEQUENCE [LARGE SCALE GENOMIC DNA]</scope>
    <source>
        <strain evidence="2 3">DSM 25335</strain>
    </source>
</reference>
<comment type="caution">
    <text evidence="2">The sequence shown here is derived from an EMBL/GenBank/DDBJ whole genome shotgun (WGS) entry which is preliminary data.</text>
</comment>
<evidence type="ECO:0000313" key="3">
    <source>
        <dbReference type="Proteomes" id="UP000566663"/>
    </source>
</evidence>
<feature type="chain" id="PRO_5031280182" description="Lipoprotein" evidence="1">
    <location>
        <begin position="21"/>
        <end position="74"/>
    </location>
</feature>
<dbReference type="RefSeq" id="WP_183251765.1">
    <property type="nucleotide sequence ID" value="NZ_BAAAFF010000004.1"/>
</dbReference>
<keyword evidence="3" id="KW-1185">Reference proteome</keyword>
<dbReference type="Proteomes" id="UP000566663">
    <property type="component" value="Unassembled WGS sequence"/>
</dbReference>
<evidence type="ECO:0000256" key="1">
    <source>
        <dbReference type="SAM" id="SignalP"/>
    </source>
</evidence>
<evidence type="ECO:0000313" key="2">
    <source>
        <dbReference type="EMBL" id="MBB5290851.1"/>
    </source>
</evidence>
<sequence>MSRLLTLIALAAVVSTTACTLPTYEAEPVSVYQWERRQQAVERQEAERARLCRITKDEDPRKEELCRGVAGEKD</sequence>